<accession>E1STM6</accession>
<proteinExistence type="inferred from homology"/>
<evidence type="ECO:0000256" key="3">
    <source>
        <dbReference type="ARBA" id="ARBA00022989"/>
    </source>
</evidence>
<dbReference type="Pfam" id="PF06305">
    <property type="entry name" value="LapA_dom"/>
    <property type="match status" value="1"/>
</dbReference>
<evidence type="ECO:0000256" key="1">
    <source>
        <dbReference type="ARBA" id="ARBA00022475"/>
    </source>
</evidence>
<comment type="subcellular location">
    <subcellularLocation>
        <location evidence="5">Cell inner membrane</location>
        <topology evidence="5">Single-pass membrane protein</topology>
    </subcellularLocation>
</comment>
<evidence type="ECO:0000259" key="6">
    <source>
        <dbReference type="Pfam" id="PF06305"/>
    </source>
</evidence>
<dbReference type="OrthoDB" id="7064015at2"/>
<dbReference type="InterPro" id="IPR032906">
    <property type="entry name" value="LapA"/>
</dbReference>
<name>E1STM6_FERBD</name>
<dbReference type="RefSeq" id="WP_013345445.1">
    <property type="nucleotide sequence ID" value="NC_014541.1"/>
</dbReference>
<evidence type="ECO:0000256" key="2">
    <source>
        <dbReference type="ARBA" id="ARBA00022692"/>
    </source>
</evidence>
<protein>
    <recommendedName>
        <fullName evidence="5">Probable lipopolysaccharide assembly protein A</fullName>
    </recommendedName>
</protein>
<reference evidence="7 8" key="1">
    <citation type="journal article" date="2010" name="Stand. Genomic Sci.">
        <title>Complete genome sequence of Ferrimonas balearica type strain (PAT).</title>
        <authorList>
            <person name="Nolan M."/>
            <person name="Sikorski J."/>
            <person name="Davenport K."/>
            <person name="Lucas S."/>
            <person name="Glavina Del Rio T."/>
            <person name="Tice H."/>
            <person name="Cheng J."/>
            <person name="Goodwin L."/>
            <person name="Pitluck S."/>
            <person name="Liolios K."/>
            <person name="Ivanova N."/>
            <person name="Mavromatis K."/>
            <person name="Ovchinnikova G."/>
            <person name="Pati A."/>
            <person name="Chen A."/>
            <person name="Palaniappan K."/>
            <person name="Land M."/>
            <person name="Hauser L."/>
            <person name="Chang Y."/>
            <person name="Jeffries C."/>
            <person name="Tapia R."/>
            <person name="Brettin T."/>
            <person name="Detter J."/>
            <person name="Han C."/>
            <person name="Yasawong M."/>
            <person name="Rohde M."/>
            <person name="Tindall B."/>
            <person name="Goker M."/>
            <person name="Woyke T."/>
            <person name="Bristow J."/>
            <person name="Eisen J."/>
            <person name="Markowitz V."/>
            <person name="Hugenholtz P."/>
            <person name="Kyrpides N."/>
            <person name="Klenk H."/>
            <person name="Lapidus A."/>
        </authorList>
    </citation>
    <scope>NUCLEOTIDE SEQUENCE [LARGE SCALE GENOMIC DNA]</scope>
    <source>
        <strain evidence="8">DSM 9799 / CCM 4581 / KCTC 23876 / PAT</strain>
    </source>
</reference>
<keyword evidence="3 5" id="KW-1133">Transmembrane helix</keyword>
<keyword evidence="4 5" id="KW-0472">Membrane</keyword>
<dbReference type="KEGG" id="fbl:Fbal_1936"/>
<dbReference type="GeneID" id="67182147"/>
<dbReference type="GO" id="GO:0008653">
    <property type="term" value="P:lipopolysaccharide metabolic process"/>
    <property type="evidence" value="ECO:0007669"/>
    <property type="project" value="InterPro"/>
</dbReference>
<gene>
    <name evidence="5" type="primary">lapA</name>
    <name evidence="7" type="ordered locus">Fbal_1936</name>
</gene>
<feature type="domain" description="Lipopolysaccharide assembly protein A" evidence="6">
    <location>
        <begin position="23"/>
        <end position="76"/>
    </location>
</feature>
<dbReference type="HOGENOM" id="CLU_160072_0_1_6"/>
<keyword evidence="8" id="KW-1185">Reference proteome</keyword>
<keyword evidence="2 5" id="KW-0812">Transmembrane</keyword>
<dbReference type="eggNOG" id="COG3771">
    <property type="taxonomic scope" value="Bacteria"/>
</dbReference>
<dbReference type="HAMAP" id="MF_01948">
    <property type="entry name" value="LPS_assembly_LapA"/>
    <property type="match status" value="1"/>
</dbReference>
<dbReference type="EMBL" id="CP002209">
    <property type="protein sequence ID" value="ADN76139.1"/>
    <property type="molecule type" value="Genomic_DNA"/>
</dbReference>
<dbReference type="AlphaFoldDB" id="E1STM6"/>
<comment type="function">
    <text evidence="5">Involved in the assembly of lipopolysaccharide (LPS).</text>
</comment>
<dbReference type="InterPro" id="IPR010445">
    <property type="entry name" value="LapA_dom"/>
</dbReference>
<evidence type="ECO:0000313" key="8">
    <source>
        <dbReference type="Proteomes" id="UP000006683"/>
    </source>
</evidence>
<evidence type="ECO:0000313" key="7">
    <source>
        <dbReference type="EMBL" id="ADN76139.1"/>
    </source>
</evidence>
<organism evidence="7 8">
    <name type="scientific">Ferrimonas balearica (strain DSM 9799 / CCM 4581 / KCTC 23876 / PAT)</name>
    <dbReference type="NCBI Taxonomy" id="550540"/>
    <lineage>
        <taxon>Bacteria</taxon>
        <taxon>Pseudomonadati</taxon>
        <taxon>Pseudomonadota</taxon>
        <taxon>Gammaproteobacteria</taxon>
        <taxon>Alteromonadales</taxon>
        <taxon>Ferrimonadaceae</taxon>
        <taxon>Ferrimonas</taxon>
    </lineage>
</organism>
<comment type="similarity">
    <text evidence="5">Belongs to the LapA family.</text>
</comment>
<dbReference type="Proteomes" id="UP000006683">
    <property type="component" value="Chromosome"/>
</dbReference>
<dbReference type="STRING" id="550540.Fbal_1936"/>
<evidence type="ECO:0000256" key="5">
    <source>
        <dbReference type="HAMAP-Rule" id="MF_01948"/>
    </source>
</evidence>
<keyword evidence="5" id="KW-0997">Cell inner membrane</keyword>
<sequence length="89" mass="9662">MKAFLITAVVAALFVLMMAFGAQNDQTVTVNYFIAKGEVSLPMLLAGTFLTGFIISWLLALGIILRQKLTIRKLRPKAGKDDTTVTDAS</sequence>
<dbReference type="GO" id="GO:0005886">
    <property type="term" value="C:plasma membrane"/>
    <property type="evidence" value="ECO:0007669"/>
    <property type="project" value="UniProtKB-SubCell"/>
</dbReference>
<feature type="transmembrane region" description="Helical" evidence="5">
    <location>
        <begin position="45"/>
        <end position="65"/>
    </location>
</feature>
<comment type="caution">
    <text evidence="5">Lacks conserved residue(s) required for the propagation of feature annotation.</text>
</comment>
<evidence type="ECO:0000256" key="4">
    <source>
        <dbReference type="ARBA" id="ARBA00023136"/>
    </source>
</evidence>
<keyword evidence="1 5" id="KW-1003">Cell membrane</keyword>